<dbReference type="CDD" id="cd06581">
    <property type="entry name" value="TM_PBP1_LivM_like"/>
    <property type="match status" value="1"/>
</dbReference>
<feature type="transmembrane region" description="Helical" evidence="6">
    <location>
        <begin position="71"/>
        <end position="89"/>
    </location>
</feature>
<feature type="transmembrane region" description="Helical" evidence="6">
    <location>
        <begin position="242"/>
        <end position="267"/>
    </location>
</feature>
<proteinExistence type="predicted"/>
<feature type="transmembrane region" description="Helical" evidence="6">
    <location>
        <begin position="279"/>
        <end position="304"/>
    </location>
</feature>
<name>A0A366HJ40_9BURK</name>
<dbReference type="Proteomes" id="UP000253628">
    <property type="component" value="Unassembled WGS sequence"/>
</dbReference>
<sequence length="358" mass="38234">MPSTSTPQTMAMDAIPHLATGSSQVPPAALPSKRRTGQALPAIGIFLLLCLVPFVSHMLGHTYYLDLVSRMMILGLAAIGLNIILGYGGMVSFGHALYLGVGAYAVGILSQYGVHSALLQLVVAFAAGTVIAYGVGYICLKVSGMAFIMITLAFAQMFYFLAISLKQYGGDDGLQIAARSHIPGIDIGDPYQFYVLVLAILALVAFLSHRLIRSRFGTVIRGCKQNTRRMYALGFCSRRYQLLAYVISAQIVVLAGALLANLALFASPSYMSWTLSGDLILMCVLGGLGTLLGPLVGAAAFVGLEEFLSTMPIELPGSATELITTHWLGFFGVFIVLVVIFMRRGIYGIFTAKGGDHD</sequence>
<evidence type="ECO:0000256" key="4">
    <source>
        <dbReference type="ARBA" id="ARBA00022989"/>
    </source>
</evidence>
<evidence type="ECO:0000256" key="5">
    <source>
        <dbReference type="ARBA" id="ARBA00023136"/>
    </source>
</evidence>
<dbReference type="RefSeq" id="WP_242341685.1">
    <property type="nucleotide sequence ID" value="NZ_JACCEU010000001.1"/>
</dbReference>
<reference evidence="7 8" key="1">
    <citation type="submission" date="2018-06" db="EMBL/GenBank/DDBJ databases">
        <title>Genomic Encyclopedia of Type Strains, Phase IV (KMG-IV): sequencing the most valuable type-strain genomes for metagenomic binning, comparative biology and taxonomic classification.</title>
        <authorList>
            <person name="Goeker M."/>
        </authorList>
    </citation>
    <scope>NUCLEOTIDE SEQUENCE [LARGE SCALE GENOMIC DNA]</scope>
    <source>
        <strain evidence="7 8">DSM 25520</strain>
    </source>
</reference>
<comment type="caution">
    <text evidence="7">The sequence shown here is derived from an EMBL/GenBank/DDBJ whole genome shotgun (WGS) entry which is preliminary data.</text>
</comment>
<feature type="transmembrane region" description="Helical" evidence="6">
    <location>
        <begin position="147"/>
        <end position="165"/>
    </location>
</feature>
<evidence type="ECO:0000313" key="8">
    <source>
        <dbReference type="Proteomes" id="UP000253628"/>
    </source>
</evidence>
<feature type="transmembrane region" description="Helical" evidence="6">
    <location>
        <begin position="39"/>
        <end position="59"/>
    </location>
</feature>
<evidence type="ECO:0000256" key="2">
    <source>
        <dbReference type="ARBA" id="ARBA00022475"/>
    </source>
</evidence>
<dbReference type="InterPro" id="IPR043428">
    <property type="entry name" value="LivM-like"/>
</dbReference>
<dbReference type="PANTHER" id="PTHR30482">
    <property type="entry name" value="HIGH-AFFINITY BRANCHED-CHAIN AMINO ACID TRANSPORT SYSTEM PERMEASE"/>
    <property type="match status" value="1"/>
</dbReference>
<protein>
    <submittedName>
        <fullName evidence="7">Amino acid/amide ABC transporter membrane protein 2 (HAAT family)</fullName>
    </submittedName>
</protein>
<accession>A0A366HJ40</accession>
<dbReference type="EMBL" id="QNRQ01000001">
    <property type="protein sequence ID" value="RBP42958.1"/>
    <property type="molecule type" value="Genomic_DNA"/>
</dbReference>
<feature type="transmembrane region" description="Helical" evidence="6">
    <location>
        <begin position="325"/>
        <end position="342"/>
    </location>
</feature>
<dbReference type="GO" id="GO:0005886">
    <property type="term" value="C:plasma membrane"/>
    <property type="evidence" value="ECO:0007669"/>
    <property type="project" value="UniProtKB-SubCell"/>
</dbReference>
<keyword evidence="8" id="KW-1185">Reference proteome</keyword>
<evidence type="ECO:0000256" key="6">
    <source>
        <dbReference type="SAM" id="Phobius"/>
    </source>
</evidence>
<keyword evidence="2" id="KW-1003">Cell membrane</keyword>
<feature type="transmembrane region" description="Helical" evidence="6">
    <location>
        <begin position="118"/>
        <end position="140"/>
    </location>
</feature>
<dbReference type="PANTHER" id="PTHR30482:SF17">
    <property type="entry name" value="ABC TRANSPORTER ATP-BINDING PROTEIN"/>
    <property type="match status" value="1"/>
</dbReference>
<evidence type="ECO:0000313" key="7">
    <source>
        <dbReference type="EMBL" id="RBP42958.1"/>
    </source>
</evidence>
<feature type="transmembrane region" description="Helical" evidence="6">
    <location>
        <begin position="191"/>
        <end position="212"/>
    </location>
</feature>
<dbReference type="AlphaFoldDB" id="A0A366HJ40"/>
<evidence type="ECO:0000256" key="1">
    <source>
        <dbReference type="ARBA" id="ARBA00004651"/>
    </source>
</evidence>
<keyword evidence="4 6" id="KW-1133">Transmembrane helix</keyword>
<dbReference type="Pfam" id="PF02653">
    <property type="entry name" value="BPD_transp_2"/>
    <property type="match status" value="1"/>
</dbReference>
<gene>
    <name evidence="7" type="ORF">DFR37_10183</name>
</gene>
<dbReference type="GO" id="GO:0015658">
    <property type="term" value="F:branched-chain amino acid transmembrane transporter activity"/>
    <property type="evidence" value="ECO:0007669"/>
    <property type="project" value="InterPro"/>
</dbReference>
<organism evidence="7 8">
    <name type="scientific">Eoetvoesiella caeni</name>
    <dbReference type="NCBI Taxonomy" id="645616"/>
    <lineage>
        <taxon>Bacteria</taxon>
        <taxon>Pseudomonadati</taxon>
        <taxon>Pseudomonadota</taxon>
        <taxon>Betaproteobacteria</taxon>
        <taxon>Burkholderiales</taxon>
        <taxon>Alcaligenaceae</taxon>
        <taxon>Eoetvoesiella</taxon>
    </lineage>
</organism>
<evidence type="ECO:0000256" key="3">
    <source>
        <dbReference type="ARBA" id="ARBA00022692"/>
    </source>
</evidence>
<dbReference type="InterPro" id="IPR001851">
    <property type="entry name" value="ABC_transp_permease"/>
</dbReference>
<comment type="subcellular location">
    <subcellularLocation>
        <location evidence="1">Cell membrane</location>
        <topology evidence="1">Multi-pass membrane protein</topology>
    </subcellularLocation>
</comment>
<keyword evidence="5 6" id="KW-0472">Membrane</keyword>
<keyword evidence="3 6" id="KW-0812">Transmembrane</keyword>